<organism evidence="2 3">
    <name type="scientific">Mycetocola manganoxydans</name>
    <dbReference type="NCBI Taxonomy" id="699879"/>
    <lineage>
        <taxon>Bacteria</taxon>
        <taxon>Bacillati</taxon>
        <taxon>Actinomycetota</taxon>
        <taxon>Actinomycetes</taxon>
        <taxon>Micrococcales</taxon>
        <taxon>Microbacteriaceae</taxon>
        <taxon>Mycetocola</taxon>
    </lineage>
</organism>
<dbReference type="OrthoDB" id="928769at2"/>
<dbReference type="EMBL" id="RCUV01000005">
    <property type="protein sequence ID" value="RLP72568.1"/>
    <property type="molecule type" value="Genomic_DNA"/>
</dbReference>
<name>A0A3L6ZXX4_9MICO</name>
<dbReference type="InterPro" id="IPR011042">
    <property type="entry name" value="6-blade_b-propeller_TolB-like"/>
</dbReference>
<dbReference type="NCBIfam" id="NF033206">
    <property type="entry name" value="ScyE_fam"/>
    <property type="match status" value="1"/>
</dbReference>
<comment type="caution">
    <text evidence="2">The sequence shown here is derived from an EMBL/GenBank/DDBJ whole genome shotgun (WGS) entry which is preliminary data.</text>
</comment>
<keyword evidence="3" id="KW-1185">Reference proteome</keyword>
<feature type="signal peptide" evidence="1">
    <location>
        <begin position="1"/>
        <end position="29"/>
    </location>
</feature>
<dbReference type="Proteomes" id="UP000270299">
    <property type="component" value="Unassembled WGS sequence"/>
</dbReference>
<keyword evidence="1" id="KW-0732">Signal</keyword>
<accession>A0A3L6ZXX4</accession>
<reference evidence="2 3" key="1">
    <citation type="submission" date="2018-10" db="EMBL/GenBank/DDBJ databases">
        <authorList>
            <person name="Li J."/>
        </authorList>
    </citation>
    <scope>NUCLEOTIDE SEQUENCE [LARGE SCALE GENOMIC DNA]</scope>
    <source>
        <strain evidence="2 3">CCTCC AB209002</strain>
    </source>
</reference>
<evidence type="ECO:0000256" key="1">
    <source>
        <dbReference type="SAM" id="SignalP"/>
    </source>
</evidence>
<sequence length="394" mass="40923">MHLTKEYRVKSTTLSATVCAAVIATVAIAAPASAHGGKPPVSISERVIADGLLSPLSLDVDHRGNAYVTQNFSGVLTKVPPRGSSTTIASGNGDEIGAVSTRGDTVYYVQASQDEAHSRATLMRITKRGAPTAVADLRAFEDRVNPDGVNTYGFTDLPESCASQFDPNGPFGAASYTGILDTHAYASLALKDGVYIADAGMNAIIKVGHKGRISTVAVLPPMPPITISAELAEQAGFPECAVGYGYRFEPVPTDVEVGPGGWLYVTALPGGPEDASLGMRGMVYKVNPWNGKVVTHATGFVGATGLAVSQKTGVVFVAEMFGGPDGTGQVSVVLPWSKQAVASFPVTSPAAIELSGRSIYLTKDAFVMGAEGPQAIGKVVKVSLKGKWMKSYLG</sequence>
<gene>
    <name evidence="2" type="ORF">D9V29_05395</name>
</gene>
<feature type="chain" id="PRO_5018009424" evidence="1">
    <location>
        <begin position="30"/>
        <end position="394"/>
    </location>
</feature>
<dbReference type="InterPro" id="IPR048031">
    <property type="entry name" value="ScyD/ScyE-like"/>
</dbReference>
<protein>
    <submittedName>
        <fullName evidence="2">ScyD/ScyE family protein</fullName>
    </submittedName>
</protein>
<dbReference type="AlphaFoldDB" id="A0A3L6ZXX4"/>
<dbReference type="Gene3D" id="2.120.10.30">
    <property type="entry name" value="TolB, C-terminal domain"/>
    <property type="match status" value="1"/>
</dbReference>
<evidence type="ECO:0000313" key="2">
    <source>
        <dbReference type="EMBL" id="RLP72568.1"/>
    </source>
</evidence>
<dbReference type="SUPFAM" id="SSF63829">
    <property type="entry name" value="Calcium-dependent phosphotriesterase"/>
    <property type="match status" value="1"/>
</dbReference>
<proteinExistence type="predicted"/>
<evidence type="ECO:0000313" key="3">
    <source>
        <dbReference type="Proteomes" id="UP000270299"/>
    </source>
</evidence>